<accession>A0ABN7V384</accession>
<comment type="caution">
    <text evidence="1">The sequence shown here is derived from an EMBL/GenBank/DDBJ whole genome shotgun (WGS) entry which is preliminary data.</text>
</comment>
<organism evidence="1 2">
    <name type="scientific">Gigaspora margarita</name>
    <dbReference type="NCBI Taxonomy" id="4874"/>
    <lineage>
        <taxon>Eukaryota</taxon>
        <taxon>Fungi</taxon>
        <taxon>Fungi incertae sedis</taxon>
        <taxon>Mucoromycota</taxon>
        <taxon>Glomeromycotina</taxon>
        <taxon>Glomeromycetes</taxon>
        <taxon>Diversisporales</taxon>
        <taxon>Gigasporaceae</taxon>
        <taxon>Gigaspora</taxon>
    </lineage>
</organism>
<name>A0ABN7V384_GIGMA</name>
<gene>
    <name evidence="1" type="ORF">GMARGA_LOCUS13741</name>
</gene>
<reference evidence="1 2" key="1">
    <citation type="submission" date="2021-06" db="EMBL/GenBank/DDBJ databases">
        <authorList>
            <person name="Kallberg Y."/>
            <person name="Tangrot J."/>
            <person name="Rosling A."/>
        </authorList>
    </citation>
    <scope>NUCLEOTIDE SEQUENCE [LARGE SCALE GENOMIC DNA]</scope>
    <source>
        <strain evidence="1 2">120-4 pot B 10/14</strain>
    </source>
</reference>
<protein>
    <submittedName>
        <fullName evidence="1">30714_t:CDS:1</fullName>
    </submittedName>
</protein>
<dbReference type="EMBL" id="CAJVQB010008838">
    <property type="protein sequence ID" value="CAG8723728.1"/>
    <property type="molecule type" value="Genomic_DNA"/>
</dbReference>
<proteinExistence type="predicted"/>
<sequence>MIHIPISDQHIIDNQLIWKYKALFVQEFKNKKAIVRVYQATQEVAMFKNTSPNTVWQQIGILFQYTGLELFGLMNKITYETIKEILSCTSLD</sequence>
<keyword evidence="2" id="KW-1185">Reference proteome</keyword>
<evidence type="ECO:0000313" key="2">
    <source>
        <dbReference type="Proteomes" id="UP000789901"/>
    </source>
</evidence>
<dbReference type="Proteomes" id="UP000789901">
    <property type="component" value="Unassembled WGS sequence"/>
</dbReference>
<evidence type="ECO:0000313" key="1">
    <source>
        <dbReference type="EMBL" id="CAG8723728.1"/>
    </source>
</evidence>